<keyword evidence="1" id="KW-1133">Transmembrane helix</keyword>
<dbReference type="OrthoDB" id="9781069at2"/>
<dbReference type="Pfam" id="PF05857">
    <property type="entry name" value="TraX"/>
    <property type="match status" value="1"/>
</dbReference>
<reference evidence="3" key="1">
    <citation type="submission" date="2018-12" db="EMBL/GenBank/DDBJ databases">
        <title>Complete genome sequence of Paenibacillus sp. MBLB1234.</title>
        <authorList>
            <person name="Nam Y.-D."/>
            <person name="Kang J."/>
            <person name="Chung W.-H."/>
            <person name="Park Y.S."/>
        </authorList>
    </citation>
    <scope>NUCLEOTIDE SEQUENCE [LARGE SCALE GENOMIC DNA]</scope>
    <source>
        <strain evidence="3">MBLB1234</strain>
    </source>
</reference>
<proteinExistence type="predicted"/>
<name>A0A3S9V1H1_9BACL</name>
<keyword evidence="1" id="KW-0472">Membrane</keyword>
<keyword evidence="3" id="KW-1185">Reference proteome</keyword>
<feature type="transmembrane region" description="Helical" evidence="1">
    <location>
        <begin position="151"/>
        <end position="175"/>
    </location>
</feature>
<dbReference type="EMBL" id="CP034346">
    <property type="protein sequence ID" value="AZS16432.1"/>
    <property type="molecule type" value="Genomic_DNA"/>
</dbReference>
<evidence type="ECO:0000313" key="2">
    <source>
        <dbReference type="EMBL" id="AZS16432.1"/>
    </source>
</evidence>
<evidence type="ECO:0000256" key="1">
    <source>
        <dbReference type="SAM" id="Phobius"/>
    </source>
</evidence>
<feature type="transmembrane region" description="Helical" evidence="1">
    <location>
        <begin position="187"/>
        <end position="206"/>
    </location>
</feature>
<feature type="transmembrane region" description="Helical" evidence="1">
    <location>
        <begin position="76"/>
        <end position="93"/>
    </location>
</feature>
<dbReference type="Proteomes" id="UP000270678">
    <property type="component" value="Chromosome"/>
</dbReference>
<keyword evidence="1" id="KW-0812">Transmembrane</keyword>
<dbReference type="KEGG" id="plut:EI981_19570"/>
<dbReference type="RefSeq" id="WP_127001036.1">
    <property type="nucleotide sequence ID" value="NZ_CP034346.1"/>
</dbReference>
<sequence length="208" mass="24062">MQWIAIFTMLLDHIGAAFFPGELIWRIIGRITFPIYAYALVQGFRHTTSYGKYMLRLTIITVLSQLPYQIALSRSGINVVATLLVAALLMRLLEHIRPGILSILLIAGCSLLVEIIPFDYGAYGLLLVLIFRYAEKYQLLFMHVLLNVIYLLAYGWVVQMVSIIPTLLIVFGPTLWHRLELIRMPRWLWRSYYPLHLLVLAAVSYWHV</sequence>
<gene>
    <name evidence="2" type="ORF">EI981_19570</name>
</gene>
<evidence type="ECO:0000313" key="3">
    <source>
        <dbReference type="Proteomes" id="UP000270678"/>
    </source>
</evidence>
<dbReference type="InterPro" id="IPR008875">
    <property type="entry name" value="TraX"/>
</dbReference>
<dbReference type="AlphaFoldDB" id="A0A3S9V1H1"/>
<accession>A0A3S9V1H1</accession>
<protein>
    <submittedName>
        <fullName evidence="2">Conjugal transfer protein TraX</fullName>
    </submittedName>
</protein>
<feature type="transmembrane region" description="Helical" evidence="1">
    <location>
        <begin position="100"/>
        <end position="131"/>
    </location>
</feature>
<organism evidence="2 3">
    <name type="scientific">Paenibacillus lutimineralis</name>
    <dbReference type="NCBI Taxonomy" id="2707005"/>
    <lineage>
        <taxon>Bacteria</taxon>
        <taxon>Bacillati</taxon>
        <taxon>Bacillota</taxon>
        <taxon>Bacilli</taxon>
        <taxon>Bacillales</taxon>
        <taxon>Paenibacillaceae</taxon>
        <taxon>Paenibacillus</taxon>
    </lineage>
</organism>